<dbReference type="InterPro" id="IPR006059">
    <property type="entry name" value="SBP"/>
</dbReference>
<evidence type="ECO:0000256" key="1">
    <source>
        <dbReference type="ARBA" id="ARBA00022475"/>
    </source>
</evidence>
<keyword evidence="1" id="KW-1003">Cell membrane</keyword>
<dbReference type="AlphaFoldDB" id="A0A6L6LY78"/>
<evidence type="ECO:0000256" key="4">
    <source>
        <dbReference type="ARBA" id="ARBA00023139"/>
    </source>
</evidence>
<dbReference type="SUPFAM" id="SSF53850">
    <property type="entry name" value="Periplasmic binding protein-like II"/>
    <property type="match status" value="1"/>
</dbReference>
<organism evidence="7 8">
    <name type="scientific">Ruthenibacterium lactatiformans</name>
    <dbReference type="NCBI Taxonomy" id="1550024"/>
    <lineage>
        <taxon>Bacteria</taxon>
        <taxon>Bacillati</taxon>
        <taxon>Bacillota</taxon>
        <taxon>Clostridia</taxon>
        <taxon>Eubacteriales</taxon>
        <taxon>Oscillospiraceae</taxon>
        <taxon>Ruthenibacterium</taxon>
    </lineage>
</organism>
<evidence type="ECO:0000256" key="2">
    <source>
        <dbReference type="ARBA" id="ARBA00022729"/>
    </source>
</evidence>
<evidence type="ECO:0000256" key="5">
    <source>
        <dbReference type="ARBA" id="ARBA00023288"/>
    </source>
</evidence>
<dbReference type="PROSITE" id="PS51257">
    <property type="entry name" value="PROKAR_LIPOPROTEIN"/>
    <property type="match status" value="1"/>
</dbReference>
<reference evidence="7 8" key="1">
    <citation type="journal article" date="2019" name="Nat. Med.">
        <title>A library of human gut bacterial isolates paired with longitudinal multiomics data enables mechanistic microbiome research.</title>
        <authorList>
            <person name="Poyet M."/>
            <person name="Groussin M."/>
            <person name="Gibbons S.M."/>
            <person name="Avila-Pacheco J."/>
            <person name="Jiang X."/>
            <person name="Kearney S.M."/>
            <person name="Perrotta A.R."/>
            <person name="Berdy B."/>
            <person name="Zhao S."/>
            <person name="Lieberman T.D."/>
            <person name="Swanson P.K."/>
            <person name="Smith M."/>
            <person name="Roesemann S."/>
            <person name="Alexander J.E."/>
            <person name="Rich S.A."/>
            <person name="Livny J."/>
            <person name="Vlamakis H."/>
            <person name="Clish C."/>
            <person name="Bullock K."/>
            <person name="Deik A."/>
            <person name="Scott J."/>
            <person name="Pierce K.A."/>
            <person name="Xavier R.J."/>
            <person name="Alm E.J."/>
        </authorList>
    </citation>
    <scope>NUCLEOTIDE SEQUENCE [LARGE SCALE GENOMIC DNA]</scope>
    <source>
        <strain evidence="7 8">BIOML-A4</strain>
    </source>
</reference>
<dbReference type="InterPro" id="IPR050490">
    <property type="entry name" value="Bact_solute-bd_prot1"/>
</dbReference>
<feature type="chain" id="PRO_5038796944" evidence="6">
    <location>
        <begin position="34"/>
        <end position="560"/>
    </location>
</feature>
<sequence>MHSVHKNMKRRRIMRKRALALILASALAAGMLAACGKSPQSEASSAASAPQAPEAGEEVTVTYPLENPDDVTLSWWIPMAPPAAKHITNYSEAEAYAEFSNCTNVNVEFIHPVSGQEKEQLGVLLAGGDLPDLIMIRNWYNGGSSAGVDDGVFMDLTDLVPIYAPDYYKAITSSELAYRLATNSEGRITEFNLIKSSAPAFNRIVWNKSVLEKYGYTDGAAPETVDEYTELFKKMAADGLPGFSPTSNGQVVQFMYPFGITSGFFLGEDGSIRYGQATEEYRDYLTLMNQWYEAGYLYKDFMTNMTQTELQALFNNQQVGMMIGSADQARAQAATVGVDVVKANYPRIKKGDPMHFETTSWEQLPILGGQTTVISADCENPELALEYMNYYYTQEGCDLQSFGIEGKSYVVAEDGTKQYTDYMLNNPDIPIGDVGNILKANACPGLREADINCFPDYLTDPDILAFRMQYSDDPTVDDSQVLPAFQMSMEASTERSKIMRDITTYIDEMTLKFITGAEPLENFDAYLEQLDKMGMQDAIDITASEYEVFLTKPVPEWITE</sequence>
<feature type="signal peptide" evidence="6">
    <location>
        <begin position="1"/>
        <end position="33"/>
    </location>
</feature>
<keyword evidence="2 6" id="KW-0732">Signal</keyword>
<keyword evidence="3" id="KW-0472">Membrane</keyword>
<gene>
    <name evidence="7" type="ORF">GMD59_16155</name>
</gene>
<dbReference type="Gene3D" id="3.40.190.10">
    <property type="entry name" value="Periplasmic binding protein-like II"/>
    <property type="match status" value="2"/>
</dbReference>
<accession>A0A6L6LY78</accession>
<dbReference type="EMBL" id="WMZU01000037">
    <property type="protein sequence ID" value="MTS28804.1"/>
    <property type="molecule type" value="Genomic_DNA"/>
</dbReference>
<dbReference type="Pfam" id="PF01547">
    <property type="entry name" value="SBP_bac_1"/>
    <property type="match status" value="1"/>
</dbReference>
<protein>
    <submittedName>
        <fullName evidence="7">Extracellular solute-binding protein</fullName>
    </submittedName>
</protein>
<evidence type="ECO:0000313" key="8">
    <source>
        <dbReference type="Proteomes" id="UP000472755"/>
    </source>
</evidence>
<name>A0A6L6LY78_9FIRM</name>
<comment type="caution">
    <text evidence="7">The sequence shown here is derived from an EMBL/GenBank/DDBJ whole genome shotgun (WGS) entry which is preliminary data.</text>
</comment>
<evidence type="ECO:0000256" key="3">
    <source>
        <dbReference type="ARBA" id="ARBA00023136"/>
    </source>
</evidence>
<keyword evidence="5" id="KW-0449">Lipoprotein</keyword>
<keyword evidence="4" id="KW-0564">Palmitate</keyword>
<dbReference type="Proteomes" id="UP000472755">
    <property type="component" value="Unassembled WGS sequence"/>
</dbReference>
<dbReference type="PANTHER" id="PTHR43649">
    <property type="entry name" value="ARABINOSE-BINDING PROTEIN-RELATED"/>
    <property type="match status" value="1"/>
</dbReference>
<dbReference type="PANTHER" id="PTHR43649:SF33">
    <property type="entry name" value="POLYGALACTURONAN_RHAMNOGALACTURONAN-BINDING PROTEIN YTCQ"/>
    <property type="match status" value="1"/>
</dbReference>
<evidence type="ECO:0000313" key="7">
    <source>
        <dbReference type="EMBL" id="MTS28804.1"/>
    </source>
</evidence>
<evidence type="ECO:0000256" key="6">
    <source>
        <dbReference type="SAM" id="SignalP"/>
    </source>
</evidence>
<proteinExistence type="predicted"/>